<evidence type="ECO:0000256" key="3">
    <source>
        <dbReference type="ARBA" id="ARBA00023034"/>
    </source>
</evidence>
<evidence type="ECO:0000259" key="6">
    <source>
        <dbReference type="Pfam" id="PF10392"/>
    </source>
</evidence>
<evidence type="ECO:0000313" key="8">
    <source>
        <dbReference type="Proteomes" id="UP000694918"/>
    </source>
</evidence>
<comment type="subcellular location">
    <subcellularLocation>
        <location evidence="1">Golgi apparatus membrane</location>
        <topology evidence="1">Peripheral membrane protein</topology>
    </subcellularLocation>
</comment>
<sequence>MASPAATLQRSQLPSITIPASPSHSSSSSPLHRLSTFKTPSSSTPPPPSSTTTNPSSSPLDSLAKDPILSSFLSSSFSSTSFSSAALSSGSPASTAEHLHHAIRLLESQLRSEVLSRHSHLLHQLSSLKDAELSLSTLRSAVSSLQYSVRRVRSELSDPHNSIQPKTIQLSNLHRTIQALQHTTRTLRSSKKLRDLISASESEPEKLDLAKAAQLHREILTMCDEFDLREIDVVDEELSWVKETGEKLRSEAMKVLERGMEGLNQAEVGTGLQVFYNLGELKVTVEQLVNKYRGMGVKSVGLALDMKAISTSGGGGFGPGGIRGSGTPQIGGGAKAREGLWQRMGNCIDRLHSIVVAIWHLQRVLSKKRDPFTHVLLLDEIIKDGDPMLTDRVWEALVKAFASQMKSAFTASSFVKEIFTMGYPKLLSLIENLLERISRDTDVKGVLPAITLEGKEQMAAAIDIFQTSFLALCLSRLSDLVNSVFPVSSRGSVPSKEQVSRILSRIQEEVEAVQLDGHLTLLVLREIGKVLLLLAERTEYQISAGHEARQVTGPATAAQVKNFALCQHLQEIHTRISSMIAGMPFIAADVLSPSLGAIYGVARDSVTPLFKTMIDRLETCILQIHDHNFGAHGMDAAMDNNASPYMEDLQKCILHFRTEFLSRLLPSARATIAGTETICTQLVRSMASRVLIFFIRHASLVRPLSESGKLRMARDMAELELTVGQSLFPVEQLGPPYRALRAFRPLIFLETSQLGGSPLLQDLPPSVVLHHLYTRGPDELESPLQRNRLTPLQYSLWLDSQGEDQIWKGIKATLDDYAAKVRSRGDKEFSPVYPLMHQLGSSLTENAAVSQKH</sequence>
<dbReference type="PANTHER" id="PTHR13228">
    <property type="entry name" value="CONSERVED OLIGOMERIC GOLGI COMPLEX COMPONENT 5"/>
    <property type="match status" value="1"/>
</dbReference>
<accession>A0AAJ6UAD1</accession>
<evidence type="ECO:0000256" key="5">
    <source>
        <dbReference type="SAM" id="MobiDB-lite"/>
    </source>
</evidence>
<reference evidence="9" key="1">
    <citation type="submission" date="2025-08" db="UniProtKB">
        <authorList>
            <consortium name="RefSeq"/>
        </authorList>
    </citation>
    <scope>IDENTIFICATION</scope>
</reference>
<evidence type="ECO:0000256" key="2">
    <source>
        <dbReference type="ARBA" id="ARBA00020974"/>
    </source>
</evidence>
<evidence type="ECO:0000259" key="7">
    <source>
        <dbReference type="Pfam" id="PF20649"/>
    </source>
</evidence>
<dbReference type="InterPro" id="IPR019465">
    <property type="entry name" value="Cog5"/>
</dbReference>
<evidence type="ECO:0000256" key="4">
    <source>
        <dbReference type="ARBA" id="ARBA00023136"/>
    </source>
</evidence>
<dbReference type="InterPro" id="IPR049176">
    <property type="entry name" value="COG5_N"/>
</dbReference>
<feature type="domain" description="Conserved oligomeric Golgi complex subunit 5 N-terminal" evidence="6">
    <location>
        <begin position="70"/>
        <end position="193"/>
    </location>
</feature>
<proteinExistence type="predicted"/>
<feature type="compositionally biased region" description="Low complexity" evidence="5">
    <location>
        <begin position="50"/>
        <end position="59"/>
    </location>
</feature>
<evidence type="ECO:0000256" key="1">
    <source>
        <dbReference type="ARBA" id="ARBA00004395"/>
    </source>
</evidence>
<dbReference type="Pfam" id="PF10392">
    <property type="entry name" value="COG5_N"/>
    <property type="match status" value="1"/>
</dbReference>
<dbReference type="RefSeq" id="XP_011026238.1">
    <property type="nucleotide sequence ID" value="XM_011027936.1"/>
</dbReference>
<keyword evidence="8" id="KW-1185">Reference proteome</keyword>
<gene>
    <name evidence="9" type="primary">LOC105126910</name>
</gene>
<dbReference type="AlphaFoldDB" id="A0AAJ6UAD1"/>
<dbReference type="GeneID" id="105126910"/>
<dbReference type="GO" id="GO:0017119">
    <property type="term" value="C:Golgi transport complex"/>
    <property type="evidence" value="ECO:0007669"/>
    <property type="project" value="InterPro"/>
</dbReference>
<feature type="region of interest" description="Disordered" evidence="5">
    <location>
        <begin position="1"/>
        <end position="61"/>
    </location>
</feature>
<keyword evidence="3" id="KW-0333">Golgi apparatus</keyword>
<feature type="domain" description="Conserved oligomeric Golgi complex subunit 5 helical" evidence="7">
    <location>
        <begin position="228"/>
        <end position="433"/>
    </location>
</feature>
<name>A0AAJ6UAD1_POPEU</name>
<dbReference type="Pfam" id="PF20649">
    <property type="entry name" value="COG5_C"/>
    <property type="match status" value="1"/>
</dbReference>
<dbReference type="PANTHER" id="PTHR13228:SF3">
    <property type="entry name" value="CONSERVED OLIGOMERIC GOLGI COMPLEX SUBUNIT 5"/>
    <property type="match status" value="1"/>
</dbReference>
<evidence type="ECO:0000313" key="9">
    <source>
        <dbReference type="RefSeq" id="XP_011026238.1"/>
    </source>
</evidence>
<dbReference type="InterPro" id="IPR048485">
    <property type="entry name" value="COG5_helical"/>
</dbReference>
<keyword evidence="4" id="KW-0472">Membrane</keyword>
<organism evidence="8 9">
    <name type="scientific">Populus euphratica</name>
    <name type="common">Euphrates poplar</name>
    <dbReference type="NCBI Taxonomy" id="75702"/>
    <lineage>
        <taxon>Eukaryota</taxon>
        <taxon>Viridiplantae</taxon>
        <taxon>Streptophyta</taxon>
        <taxon>Embryophyta</taxon>
        <taxon>Tracheophyta</taxon>
        <taxon>Spermatophyta</taxon>
        <taxon>Magnoliopsida</taxon>
        <taxon>eudicotyledons</taxon>
        <taxon>Gunneridae</taxon>
        <taxon>Pentapetalae</taxon>
        <taxon>rosids</taxon>
        <taxon>fabids</taxon>
        <taxon>Malpighiales</taxon>
        <taxon>Salicaceae</taxon>
        <taxon>Saliceae</taxon>
        <taxon>Populus</taxon>
    </lineage>
</organism>
<dbReference type="KEGG" id="peu:105126910"/>
<dbReference type="GO" id="GO:0006891">
    <property type="term" value="P:intra-Golgi vesicle-mediated transport"/>
    <property type="evidence" value="ECO:0007669"/>
    <property type="project" value="InterPro"/>
</dbReference>
<feature type="compositionally biased region" description="Polar residues" evidence="5">
    <location>
        <begin position="1"/>
        <end position="13"/>
    </location>
</feature>
<dbReference type="GO" id="GO:0000139">
    <property type="term" value="C:Golgi membrane"/>
    <property type="evidence" value="ECO:0007669"/>
    <property type="project" value="UniProtKB-SubCell"/>
</dbReference>
<protein>
    <recommendedName>
        <fullName evidence="2">Conserved oligomeric Golgi complex subunit 5</fullName>
    </recommendedName>
</protein>
<feature type="compositionally biased region" description="Low complexity" evidence="5">
    <location>
        <begin position="14"/>
        <end position="42"/>
    </location>
</feature>
<dbReference type="Proteomes" id="UP000694918">
    <property type="component" value="Unplaced"/>
</dbReference>